<dbReference type="InterPro" id="IPR029063">
    <property type="entry name" value="SAM-dependent_MTases_sf"/>
</dbReference>
<reference evidence="3 4" key="1">
    <citation type="journal article" date="2015" name="Genome Announc.">
        <title>Expanding the biotechnology potential of lactobacilli through comparative genomics of 213 strains and associated genera.</title>
        <authorList>
            <person name="Sun Z."/>
            <person name="Harris H.M."/>
            <person name="McCann A."/>
            <person name="Guo C."/>
            <person name="Argimon S."/>
            <person name="Zhang W."/>
            <person name="Yang X."/>
            <person name="Jeffery I.B."/>
            <person name="Cooney J.C."/>
            <person name="Kagawa T.F."/>
            <person name="Liu W."/>
            <person name="Song Y."/>
            <person name="Salvetti E."/>
            <person name="Wrobel A."/>
            <person name="Rasinkangas P."/>
            <person name="Parkhill J."/>
            <person name="Rea M.C."/>
            <person name="O'Sullivan O."/>
            <person name="Ritari J."/>
            <person name="Douillard F.P."/>
            <person name="Paul Ross R."/>
            <person name="Yang R."/>
            <person name="Briner A.E."/>
            <person name="Felis G.E."/>
            <person name="de Vos W.M."/>
            <person name="Barrangou R."/>
            <person name="Klaenhammer T.R."/>
            <person name="Caufield P.W."/>
            <person name="Cui Y."/>
            <person name="Zhang H."/>
            <person name="O'Toole P.W."/>
        </authorList>
    </citation>
    <scope>NUCLEOTIDE SEQUENCE [LARGE SCALE GENOMIC DNA]</scope>
    <source>
        <strain evidence="3 4">DSM 24302</strain>
    </source>
</reference>
<keyword evidence="1 3" id="KW-0489">Methyltransferase</keyword>
<dbReference type="STRING" id="1423802.FC56_GL000025"/>
<proteinExistence type="predicted"/>
<comment type="caution">
    <text evidence="3">The sequence shown here is derived from an EMBL/GenBank/DDBJ whole genome shotgun (WGS) entry which is preliminary data.</text>
</comment>
<keyword evidence="2 3" id="KW-0808">Transferase</keyword>
<dbReference type="SUPFAM" id="SSF53335">
    <property type="entry name" value="S-adenosyl-L-methionine-dependent methyltransferases"/>
    <property type="match status" value="1"/>
</dbReference>
<evidence type="ECO:0000256" key="1">
    <source>
        <dbReference type="ARBA" id="ARBA00022603"/>
    </source>
</evidence>
<dbReference type="PIRSF" id="PIRSF004553">
    <property type="entry name" value="CHP00095"/>
    <property type="match status" value="1"/>
</dbReference>
<organism evidence="3 4">
    <name type="scientific">Lentilactobacillus senioris DSM 24302 = JCM 17472</name>
    <dbReference type="NCBI Taxonomy" id="1423802"/>
    <lineage>
        <taxon>Bacteria</taxon>
        <taxon>Bacillati</taxon>
        <taxon>Bacillota</taxon>
        <taxon>Bacilli</taxon>
        <taxon>Lactobacillales</taxon>
        <taxon>Lactobacillaceae</taxon>
        <taxon>Lentilactobacillus</taxon>
    </lineage>
</organism>
<dbReference type="PANTHER" id="PTHR43542">
    <property type="entry name" value="METHYLTRANSFERASE"/>
    <property type="match status" value="1"/>
</dbReference>
<gene>
    <name evidence="3" type="ORF">FC56_GL000025</name>
</gene>
<evidence type="ECO:0000313" key="4">
    <source>
        <dbReference type="Proteomes" id="UP000051256"/>
    </source>
</evidence>
<dbReference type="Proteomes" id="UP000051256">
    <property type="component" value="Unassembled WGS sequence"/>
</dbReference>
<keyword evidence="4" id="KW-1185">Reference proteome</keyword>
<name>A0A0R2CQH5_9LACO</name>
<dbReference type="EMBL" id="AYZR01000007">
    <property type="protein sequence ID" value="KRM94045.1"/>
    <property type="molecule type" value="Genomic_DNA"/>
</dbReference>
<dbReference type="Gene3D" id="3.40.50.150">
    <property type="entry name" value="Vaccinia Virus protein VP39"/>
    <property type="match status" value="1"/>
</dbReference>
<dbReference type="InterPro" id="IPR004398">
    <property type="entry name" value="RNA_MeTrfase_RsmD"/>
</dbReference>
<dbReference type="RefSeq" id="WP_056977973.1">
    <property type="nucleotide sequence ID" value="NZ_AYZR01000007.1"/>
</dbReference>
<evidence type="ECO:0000256" key="2">
    <source>
        <dbReference type="ARBA" id="ARBA00022679"/>
    </source>
</evidence>
<dbReference type="PANTHER" id="PTHR43542:SF1">
    <property type="entry name" value="METHYLTRANSFERASE"/>
    <property type="match status" value="1"/>
</dbReference>
<evidence type="ECO:0000313" key="3">
    <source>
        <dbReference type="EMBL" id="KRM94045.1"/>
    </source>
</evidence>
<dbReference type="PATRIC" id="fig|1423802.4.peg.26"/>
<protein>
    <submittedName>
        <fullName evidence="3">Methyltransferase</fullName>
    </submittedName>
</protein>
<sequence length="185" mass="20734">MRIVSGKFGGIRLEGVKGDKTRPTTDKVKESLFSMLGAYFDGGSFLDLYAGSGAVGLEAISRGMDSAVLVDRQYQAVKTIKDNLAKIHAEDQVRVIKGAAEKVLIDLATEGQRFDIVFLDPPYKLQKMVVVMEQLQQLNLLEDGATVICETDNETELPEQFANFKRTKQKEYGLTRLNFYRFEVK</sequence>
<dbReference type="AlphaFoldDB" id="A0A0R2CQH5"/>
<accession>A0A0R2CQH5</accession>
<dbReference type="CDD" id="cd02440">
    <property type="entry name" value="AdoMet_MTases"/>
    <property type="match status" value="1"/>
</dbReference>
<dbReference type="InterPro" id="IPR002052">
    <property type="entry name" value="DNA_methylase_N6_adenine_CS"/>
</dbReference>
<dbReference type="PROSITE" id="PS00092">
    <property type="entry name" value="N6_MTASE"/>
    <property type="match status" value="1"/>
</dbReference>
<dbReference type="GO" id="GO:0003676">
    <property type="term" value="F:nucleic acid binding"/>
    <property type="evidence" value="ECO:0007669"/>
    <property type="project" value="InterPro"/>
</dbReference>
<dbReference type="Pfam" id="PF03602">
    <property type="entry name" value="Cons_hypoth95"/>
    <property type="match status" value="1"/>
</dbReference>
<dbReference type="NCBIfam" id="TIGR00095">
    <property type="entry name" value="16S rRNA (guanine(966)-N(2))-methyltransferase RsmD"/>
    <property type="match status" value="1"/>
</dbReference>
<dbReference type="GO" id="GO:0031167">
    <property type="term" value="P:rRNA methylation"/>
    <property type="evidence" value="ECO:0007669"/>
    <property type="project" value="InterPro"/>
</dbReference>
<dbReference type="GO" id="GO:0008168">
    <property type="term" value="F:methyltransferase activity"/>
    <property type="evidence" value="ECO:0007669"/>
    <property type="project" value="UniProtKB-KW"/>
</dbReference>